<proteinExistence type="predicted"/>
<dbReference type="Proteomes" id="UP000239434">
    <property type="component" value="Unassembled WGS sequence"/>
</dbReference>
<dbReference type="AlphaFoldDB" id="A0A2S9ING5"/>
<accession>A0A2S9ING5</accession>
<reference evidence="1 2" key="1">
    <citation type="submission" date="2018-02" db="EMBL/GenBank/DDBJ databases">
        <title>The draft genome of Phyllobacterium sp. 1N-3.</title>
        <authorList>
            <person name="Liu L."/>
            <person name="Li L."/>
            <person name="Zhang X."/>
            <person name="Wang T."/>
            <person name="Liang L."/>
        </authorList>
    </citation>
    <scope>NUCLEOTIDE SEQUENCE [LARGE SCALE GENOMIC DNA]</scope>
    <source>
        <strain evidence="1 2">1N-3</strain>
    </source>
</reference>
<protein>
    <submittedName>
        <fullName evidence="1">Uncharacterized protein</fullName>
    </submittedName>
</protein>
<dbReference type="RefSeq" id="WP_105743335.1">
    <property type="nucleotide sequence ID" value="NZ_PVBR01000014.1"/>
</dbReference>
<dbReference type="EMBL" id="PVBR01000014">
    <property type="protein sequence ID" value="PRD42067.1"/>
    <property type="molecule type" value="Genomic_DNA"/>
</dbReference>
<evidence type="ECO:0000313" key="2">
    <source>
        <dbReference type="Proteomes" id="UP000239434"/>
    </source>
</evidence>
<comment type="caution">
    <text evidence="1">The sequence shown here is derived from an EMBL/GenBank/DDBJ whole genome shotgun (WGS) entry which is preliminary data.</text>
</comment>
<evidence type="ECO:0000313" key="1">
    <source>
        <dbReference type="EMBL" id="PRD42067.1"/>
    </source>
</evidence>
<sequence>MTTKTIYMRPGDLVKIRVVYGEDSDLNARDWNMQVHRSQLLMKVFSSDRVAFATPDTRAVDWNYGSARAALAEGGDDAGA</sequence>
<gene>
    <name evidence="1" type="ORF">C5748_18085</name>
</gene>
<name>A0A2S9ING5_9HYPH</name>
<keyword evidence="2" id="KW-1185">Reference proteome</keyword>
<organism evidence="1 2">
    <name type="scientific">Phyllobacterium phragmitis</name>
    <dbReference type="NCBI Taxonomy" id="2670329"/>
    <lineage>
        <taxon>Bacteria</taxon>
        <taxon>Pseudomonadati</taxon>
        <taxon>Pseudomonadota</taxon>
        <taxon>Alphaproteobacteria</taxon>
        <taxon>Hyphomicrobiales</taxon>
        <taxon>Phyllobacteriaceae</taxon>
        <taxon>Phyllobacterium</taxon>
    </lineage>
</organism>